<feature type="transmembrane region" description="Helical" evidence="11">
    <location>
        <begin position="96"/>
        <end position="116"/>
    </location>
</feature>
<gene>
    <name evidence="12" type="ORF">UFOPK3554_00481</name>
</gene>
<keyword evidence="10" id="KW-1208">Phospholipid metabolism</keyword>
<dbReference type="Pfam" id="PF01066">
    <property type="entry name" value="CDP-OH_P_transf"/>
    <property type="match status" value="1"/>
</dbReference>
<dbReference type="Gene3D" id="1.20.120.1760">
    <property type="match status" value="1"/>
</dbReference>
<name>A0A6J7XU67_9ZZZZ</name>
<reference evidence="12" key="1">
    <citation type="submission" date="2020-05" db="EMBL/GenBank/DDBJ databases">
        <authorList>
            <person name="Chiriac C."/>
            <person name="Salcher M."/>
            <person name="Ghai R."/>
            <person name="Kavagutti S V."/>
        </authorList>
    </citation>
    <scope>NUCLEOTIDE SEQUENCE</scope>
</reference>
<keyword evidence="7" id="KW-0443">Lipid metabolism</keyword>
<dbReference type="InterPro" id="IPR043130">
    <property type="entry name" value="CDP-OH_PTrfase_TM_dom"/>
</dbReference>
<dbReference type="GO" id="GO:0016020">
    <property type="term" value="C:membrane"/>
    <property type="evidence" value="ECO:0007669"/>
    <property type="project" value="UniProtKB-SubCell"/>
</dbReference>
<evidence type="ECO:0000256" key="1">
    <source>
        <dbReference type="ARBA" id="ARBA00004141"/>
    </source>
</evidence>
<feature type="transmembrane region" description="Helical" evidence="11">
    <location>
        <begin position="155"/>
        <end position="175"/>
    </location>
</feature>
<evidence type="ECO:0000256" key="4">
    <source>
        <dbReference type="ARBA" id="ARBA00022679"/>
    </source>
</evidence>
<evidence type="ECO:0000256" key="2">
    <source>
        <dbReference type="ARBA" id="ARBA00010441"/>
    </source>
</evidence>
<dbReference type="PANTHER" id="PTHR14269">
    <property type="entry name" value="CDP-DIACYLGLYCEROL--GLYCEROL-3-PHOSPHATE 3-PHOSPHATIDYLTRANSFERASE-RELATED"/>
    <property type="match status" value="1"/>
</dbReference>
<evidence type="ECO:0000256" key="5">
    <source>
        <dbReference type="ARBA" id="ARBA00022692"/>
    </source>
</evidence>
<evidence type="ECO:0000256" key="10">
    <source>
        <dbReference type="ARBA" id="ARBA00023264"/>
    </source>
</evidence>
<evidence type="ECO:0000256" key="8">
    <source>
        <dbReference type="ARBA" id="ARBA00023136"/>
    </source>
</evidence>
<keyword evidence="4" id="KW-0808">Transferase</keyword>
<dbReference type="GO" id="GO:0008444">
    <property type="term" value="F:CDP-diacylglycerol-glycerol-3-phosphate 3-phosphatidyltransferase activity"/>
    <property type="evidence" value="ECO:0007669"/>
    <property type="project" value="InterPro"/>
</dbReference>
<evidence type="ECO:0000256" key="7">
    <source>
        <dbReference type="ARBA" id="ARBA00023098"/>
    </source>
</evidence>
<dbReference type="PANTHER" id="PTHR14269:SF62">
    <property type="entry name" value="CDP-DIACYLGLYCEROL--GLYCEROL-3-PHOSPHATE 3-PHOSPHATIDYLTRANSFERASE 1, CHLOROPLASTIC"/>
    <property type="match status" value="1"/>
</dbReference>
<feature type="transmembrane region" description="Helical" evidence="11">
    <location>
        <begin position="12"/>
        <end position="33"/>
    </location>
</feature>
<dbReference type="GO" id="GO:0046474">
    <property type="term" value="P:glycerophospholipid biosynthetic process"/>
    <property type="evidence" value="ECO:0007669"/>
    <property type="project" value="TreeGrafter"/>
</dbReference>
<keyword evidence="9" id="KW-0594">Phospholipid biosynthesis</keyword>
<comment type="subcellular location">
    <subcellularLocation>
        <location evidence="1">Membrane</location>
        <topology evidence="1">Multi-pass membrane protein</topology>
    </subcellularLocation>
</comment>
<organism evidence="12">
    <name type="scientific">freshwater metagenome</name>
    <dbReference type="NCBI Taxonomy" id="449393"/>
    <lineage>
        <taxon>unclassified sequences</taxon>
        <taxon>metagenomes</taxon>
        <taxon>ecological metagenomes</taxon>
    </lineage>
</organism>
<dbReference type="EMBL" id="CAFBSG010000005">
    <property type="protein sequence ID" value="CAB5239795.1"/>
    <property type="molecule type" value="Genomic_DNA"/>
</dbReference>
<dbReference type="PIRSF" id="PIRSF000847">
    <property type="entry name" value="Phos_ph_gly_syn"/>
    <property type="match status" value="1"/>
</dbReference>
<feature type="transmembrane region" description="Helical" evidence="11">
    <location>
        <begin position="128"/>
        <end position="149"/>
    </location>
</feature>
<dbReference type="InterPro" id="IPR048254">
    <property type="entry name" value="CDP_ALCOHOL_P_TRANSF_CS"/>
</dbReference>
<evidence type="ECO:0000256" key="11">
    <source>
        <dbReference type="SAM" id="Phobius"/>
    </source>
</evidence>
<comment type="similarity">
    <text evidence="2">Belongs to the CDP-alcohol phosphatidyltransferase class-I family.</text>
</comment>
<accession>A0A6J7XU67</accession>
<keyword evidence="3" id="KW-0444">Lipid biosynthesis</keyword>
<keyword evidence="6 11" id="KW-1133">Transmembrane helix</keyword>
<proteinExistence type="inferred from homology"/>
<keyword evidence="8 11" id="KW-0472">Membrane</keyword>
<sequence length="197" mass="21676">MMMRMGSGTNWTLPNVLSILRACGIPLFFYLALVTHQDGWAVLLLALGGASDYFDGKIARAWGQESSLGAMLDPAVDRLYIVSTLVVLYMRDVIPLWLIATLVIRDILLALLALVLKGKGYGLLTVTFLGKAATFTLLYAFPFLLLGLAKTTFGSVAYVVGWSFAIWGVALYVYTGMSYFRIGLRRIRVGSSFEVLE</sequence>
<dbReference type="InterPro" id="IPR004570">
    <property type="entry name" value="Phosphatidylglycerol_P_synth"/>
</dbReference>
<dbReference type="InterPro" id="IPR050324">
    <property type="entry name" value="CDP-alcohol_PTase-I"/>
</dbReference>
<evidence type="ECO:0000256" key="9">
    <source>
        <dbReference type="ARBA" id="ARBA00023209"/>
    </source>
</evidence>
<evidence type="ECO:0000256" key="6">
    <source>
        <dbReference type="ARBA" id="ARBA00022989"/>
    </source>
</evidence>
<dbReference type="PROSITE" id="PS00379">
    <property type="entry name" value="CDP_ALCOHOL_P_TRANSF"/>
    <property type="match status" value="1"/>
</dbReference>
<dbReference type="InterPro" id="IPR000462">
    <property type="entry name" value="CDP-OH_P_trans"/>
</dbReference>
<evidence type="ECO:0000256" key="3">
    <source>
        <dbReference type="ARBA" id="ARBA00022516"/>
    </source>
</evidence>
<keyword evidence="5 11" id="KW-0812">Transmembrane</keyword>
<evidence type="ECO:0000313" key="12">
    <source>
        <dbReference type="EMBL" id="CAB5239795.1"/>
    </source>
</evidence>
<protein>
    <submittedName>
        <fullName evidence="12">Unannotated protein</fullName>
    </submittedName>
</protein>
<dbReference type="AlphaFoldDB" id="A0A6J7XU67"/>